<dbReference type="Gene3D" id="1.10.287.1060">
    <property type="entry name" value="ESAT-6-like"/>
    <property type="match status" value="1"/>
</dbReference>
<dbReference type="RefSeq" id="WP_083108616.1">
    <property type="nucleotide sequence ID" value="NZ_CP020569.1"/>
</dbReference>
<dbReference type="STRING" id="553510.B1H19_33320"/>
<reference evidence="1 2" key="1">
    <citation type="submission" date="2017-04" db="EMBL/GenBank/DDBJ databases">
        <title>Complete Genome Sequence of Streptomyces gilvosporeus F607, a Capable Producer of Natamycin.</title>
        <authorList>
            <person name="Zong G."/>
            <person name="Zhong C."/>
            <person name="Fu J."/>
            <person name="Qin R."/>
            <person name="Cao G."/>
        </authorList>
    </citation>
    <scope>NUCLEOTIDE SEQUENCE [LARGE SCALE GENOMIC DNA]</scope>
    <source>
        <strain evidence="1 2">F607</strain>
    </source>
</reference>
<dbReference type="OrthoDB" id="4329046at2"/>
<dbReference type="AlphaFoldDB" id="A0A1V0U042"/>
<dbReference type="Proteomes" id="UP000192726">
    <property type="component" value="Chromosome"/>
</dbReference>
<gene>
    <name evidence="1" type="ORF">B1H19_33320</name>
</gene>
<name>A0A1V0U042_9ACTN</name>
<proteinExistence type="predicted"/>
<keyword evidence="2" id="KW-1185">Reference proteome</keyword>
<sequence>MTPQSSTAVPASRLRAHAAALQSHAERLRTRAAAVHWTGPEATAFHRQIEQLADRCSIAARALGRSAAHLDEW</sequence>
<protein>
    <submittedName>
        <fullName evidence="1">Uncharacterized protein</fullName>
    </submittedName>
</protein>
<evidence type="ECO:0000313" key="2">
    <source>
        <dbReference type="Proteomes" id="UP000192726"/>
    </source>
</evidence>
<dbReference type="EMBL" id="CP020569">
    <property type="protein sequence ID" value="ARF58420.1"/>
    <property type="molecule type" value="Genomic_DNA"/>
</dbReference>
<dbReference type="KEGG" id="sgv:B1H19_33320"/>
<evidence type="ECO:0000313" key="1">
    <source>
        <dbReference type="EMBL" id="ARF58420.1"/>
    </source>
</evidence>
<organism evidence="1 2">
    <name type="scientific">Streptomyces gilvosporeus</name>
    <dbReference type="NCBI Taxonomy" id="553510"/>
    <lineage>
        <taxon>Bacteria</taxon>
        <taxon>Bacillati</taxon>
        <taxon>Actinomycetota</taxon>
        <taxon>Actinomycetes</taxon>
        <taxon>Kitasatosporales</taxon>
        <taxon>Streptomycetaceae</taxon>
        <taxon>Streptomyces</taxon>
    </lineage>
</organism>
<accession>A0A1V0U042</accession>